<dbReference type="EMBL" id="CAADFA010000205">
    <property type="protein sequence ID" value="VFJ57662.1"/>
    <property type="molecule type" value="Genomic_DNA"/>
</dbReference>
<evidence type="ECO:0000313" key="7">
    <source>
        <dbReference type="EMBL" id="VFJ71975.1"/>
    </source>
</evidence>
<evidence type="ECO:0000256" key="5">
    <source>
        <dbReference type="ARBA" id="ARBA00023237"/>
    </source>
</evidence>
<evidence type="ECO:0000256" key="2">
    <source>
        <dbReference type="ARBA" id="ARBA00022452"/>
    </source>
</evidence>
<dbReference type="AlphaFoldDB" id="A0A450W3N2"/>
<dbReference type="EMBL" id="CAADEZ010000613">
    <property type="protein sequence ID" value="VFJ71975.1"/>
    <property type="molecule type" value="Genomic_DNA"/>
</dbReference>
<evidence type="ECO:0000313" key="6">
    <source>
        <dbReference type="EMBL" id="VFJ57662.1"/>
    </source>
</evidence>
<keyword evidence="3" id="KW-0812">Transmembrane</keyword>
<reference evidence="8" key="1">
    <citation type="submission" date="2019-02" db="EMBL/GenBank/DDBJ databases">
        <authorList>
            <person name="Gruber-Vodicka R. H."/>
            <person name="Seah K. B. B."/>
        </authorList>
    </citation>
    <scope>NUCLEOTIDE SEQUENCE</scope>
    <source>
        <strain evidence="7">BECK_BZ163</strain>
        <strain evidence="8">BECK_BZ164</strain>
        <strain evidence="6">BECK_BZ165</strain>
    </source>
</reference>
<dbReference type="PANTHER" id="PTHR30026">
    <property type="entry name" value="OUTER MEMBRANE PROTEIN TOLC"/>
    <property type="match status" value="1"/>
</dbReference>
<dbReference type="GO" id="GO:1990281">
    <property type="term" value="C:efflux pump complex"/>
    <property type="evidence" value="ECO:0007669"/>
    <property type="project" value="TreeGrafter"/>
</dbReference>
<evidence type="ECO:0000256" key="1">
    <source>
        <dbReference type="ARBA" id="ARBA00004442"/>
    </source>
</evidence>
<evidence type="ECO:0000313" key="8">
    <source>
        <dbReference type="EMBL" id="VFK11642.1"/>
    </source>
</evidence>
<keyword evidence="5" id="KW-0998">Cell outer membrane</keyword>
<evidence type="ECO:0000256" key="3">
    <source>
        <dbReference type="ARBA" id="ARBA00022692"/>
    </source>
</evidence>
<comment type="subcellular location">
    <subcellularLocation>
        <location evidence="1">Cell outer membrane</location>
    </subcellularLocation>
</comment>
<name>A0A450W3N2_9GAMM</name>
<dbReference type="Gene3D" id="1.20.1600.10">
    <property type="entry name" value="Outer membrane efflux proteins (OEP)"/>
    <property type="match status" value="1"/>
</dbReference>
<organism evidence="8">
    <name type="scientific">Candidatus Kentrum sp. FM</name>
    <dbReference type="NCBI Taxonomy" id="2126340"/>
    <lineage>
        <taxon>Bacteria</taxon>
        <taxon>Pseudomonadati</taxon>
        <taxon>Pseudomonadota</taxon>
        <taxon>Gammaproteobacteria</taxon>
        <taxon>Candidatus Kentrum</taxon>
    </lineage>
</organism>
<dbReference type="GO" id="GO:0009279">
    <property type="term" value="C:cell outer membrane"/>
    <property type="evidence" value="ECO:0007669"/>
    <property type="project" value="UniProtKB-SubCell"/>
</dbReference>
<keyword evidence="4" id="KW-0472">Membrane</keyword>
<dbReference type="GO" id="GO:0015562">
    <property type="term" value="F:efflux transmembrane transporter activity"/>
    <property type="evidence" value="ECO:0007669"/>
    <property type="project" value="InterPro"/>
</dbReference>
<accession>A0A450W3N2</accession>
<evidence type="ECO:0000256" key="4">
    <source>
        <dbReference type="ARBA" id="ARBA00023136"/>
    </source>
</evidence>
<keyword evidence="2" id="KW-1134">Transmembrane beta strand</keyword>
<protein>
    <submittedName>
        <fullName evidence="8">Outer membrane protein TolC</fullName>
    </submittedName>
</protein>
<dbReference type="EMBL" id="CAADFL010000199">
    <property type="protein sequence ID" value="VFK11642.1"/>
    <property type="molecule type" value="Genomic_DNA"/>
</dbReference>
<sequence length="587" mass="66508">MANPTTACGNPFRLSSLSRLFMLILFTVLLSACAVTPEPLTEDELTQQAEEDRDLLFIASGSGESIEPPPEVLTLPWAITRALKYNLDHRIKAMKEALALGQLDIDKFDLLPELVASAEYYDRSEYDAARNMGIDGEETTIASYSSEKDYPSSSLTLSWNILDFGISYYTAKQGADRVLIARERRRKVIHNLIQEVSFAYWRVVAHQQLREEIGATIELARKELKEAEKQEHQNIKPLEALRDQKMLLKNIARLESMEREFSTAYIELAELIRAQPEEIGKIRVAAPELGNSGYSKCPKWKYYEPDKLTDLAFRKNPDILEKAYQSRIAVQETRKAILGLLPGITLTGSQQYNGNDFLEDKSWHEWSTELTWNLLNILQAPTRIEHAESGEKLAETQRLALRMAVLAQVHLAIRQFQHVSEEFEQADNLFRVTQRIADHVTKRGKHGKNSGRDAVYEKTSEITAQLERYQVYAELQAADRQLHATIGIDIAPPAMTSRDPEEVAAAVENRLRAWERGDLLKRVMAGNDLADNMVFPKETSIDRHSRILIPEGIGRCDSPSRIPPGKKEVSFLRLARKLPPGGKAVFK</sequence>
<proteinExistence type="predicted"/>
<dbReference type="PANTHER" id="PTHR30026:SF23">
    <property type="entry name" value="TO APRF-PUTATIVE OUTER MEMBRANE EFFLUX PROTEIN OR SECRETED ALKALINE PHOSPHATASE-RELATED"/>
    <property type="match status" value="1"/>
</dbReference>
<dbReference type="InterPro" id="IPR051906">
    <property type="entry name" value="TolC-like"/>
</dbReference>
<dbReference type="GO" id="GO:0015288">
    <property type="term" value="F:porin activity"/>
    <property type="evidence" value="ECO:0007669"/>
    <property type="project" value="TreeGrafter"/>
</dbReference>
<dbReference type="SUPFAM" id="SSF56954">
    <property type="entry name" value="Outer membrane efflux proteins (OEP)"/>
    <property type="match status" value="1"/>
</dbReference>
<gene>
    <name evidence="7" type="ORF">BECKFM1743A_GA0114220_106131</name>
    <name evidence="8" type="ORF">BECKFM1743B_GA0114221_101992</name>
    <name evidence="6" type="ORF">BECKFM1743C_GA0114222_102051</name>
</gene>